<dbReference type="InterPro" id="IPR013783">
    <property type="entry name" value="Ig-like_fold"/>
</dbReference>
<evidence type="ECO:0000259" key="1">
    <source>
        <dbReference type="PROSITE" id="PS50835"/>
    </source>
</evidence>
<dbReference type="PROSITE" id="PS50835">
    <property type="entry name" value="IG_LIKE"/>
    <property type="match status" value="1"/>
</dbReference>
<organism evidence="2">
    <name type="scientific">Capitella teleta</name>
    <name type="common">Polychaete worm</name>
    <dbReference type="NCBI Taxonomy" id="283909"/>
    <lineage>
        <taxon>Eukaryota</taxon>
        <taxon>Metazoa</taxon>
        <taxon>Spiralia</taxon>
        <taxon>Lophotrochozoa</taxon>
        <taxon>Annelida</taxon>
        <taxon>Polychaeta</taxon>
        <taxon>Sedentaria</taxon>
        <taxon>Scolecida</taxon>
        <taxon>Capitellidae</taxon>
        <taxon>Capitella</taxon>
    </lineage>
</organism>
<gene>
    <name evidence="2" type="ORF">CAPTEDRAFT_211013</name>
</gene>
<dbReference type="SMART" id="SM00409">
    <property type="entry name" value="IG"/>
    <property type="match status" value="1"/>
</dbReference>
<reference evidence="2 4" key="2">
    <citation type="journal article" date="2013" name="Nature">
        <title>Insights into bilaterian evolution from three spiralian genomes.</title>
        <authorList>
            <person name="Simakov O."/>
            <person name="Marletaz F."/>
            <person name="Cho S.J."/>
            <person name="Edsinger-Gonzales E."/>
            <person name="Havlak P."/>
            <person name="Hellsten U."/>
            <person name="Kuo D.H."/>
            <person name="Larsson T."/>
            <person name="Lv J."/>
            <person name="Arendt D."/>
            <person name="Savage R."/>
            <person name="Osoegawa K."/>
            <person name="de Jong P."/>
            <person name="Grimwood J."/>
            <person name="Chapman J.A."/>
            <person name="Shapiro H."/>
            <person name="Aerts A."/>
            <person name="Otillar R.P."/>
            <person name="Terry A.Y."/>
            <person name="Boore J.L."/>
            <person name="Grigoriev I.V."/>
            <person name="Lindberg D.R."/>
            <person name="Seaver E.C."/>
            <person name="Weisblat D.A."/>
            <person name="Putnam N.H."/>
            <person name="Rokhsar D.S."/>
        </authorList>
    </citation>
    <scope>NUCLEOTIDE SEQUENCE</scope>
    <source>
        <strain evidence="2 4">I ESC-2004</strain>
    </source>
</reference>
<proteinExistence type="predicted"/>
<protein>
    <recommendedName>
        <fullName evidence="1">Ig-like domain-containing protein</fullName>
    </recommendedName>
</protein>
<dbReference type="AlphaFoldDB" id="R7VE60"/>
<name>R7VE60_CAPTE</name>
<dbReference type="Gene3D" id="2.60.40.10">
    <property type="entry name" value="Immunoglobulins"/>
    <property type="match status" value="1"/>
</dbReference>
<dbReference type="InterPro" id="IPR003599">
    <property type="entry name" value="Ig_sub"/>
</dbReference>
<dbReference type="Pfam" id="PF13927">
    <property type="entry name" value="Ig_3"/>
    <property type="match status" value="1"/>
</dbReference>
<dbReference type="EMBL" id="AMQN01000694">
    <property type="status" value="NOT_ANNOTATED_CDS"/>
    <property type="molecule type" value="Genomic_DNA"/>
</dbReference>
<dbReference type="InterPro" id="IPR036179">
    <property type="entry name" value="Ig-like_dom_sf"/>
</dbReference>
<evidence type="ECO:0000313" key="2">
    <source>
        <dbReference type="EMBL" id="ELU14586.1"/>
    </source>
</evidence>
<dbReference type="CDD" id="cd00096">
    <property type="entry name" value="Ig"/>
    <property type="match status" value="1"/>
</dbReference>
<sequence length="208" mass="22917">MPCSATQHVLQVSIFVTCGQILGFYIFAESPQHPNFPSLKVKVQPLLGQASPALARRQHLQLRCEVTSESPIEVGRLTWTRGDRDNAREVSIQNQVLDVSHVSSVLTIREVEEEDFGGYECNAANTAGEVASGRIRIERYGINGIRFVDMTPAIADSKETSRSPTVDVTEASIRMKPGDITGCAKSVTNSAPDFFPCFHFIISMYLIL</sequence>
<evidence type="ECO:0000313" key="4">
    <source>
        <dbReference type="Proteomes" id="UP000014760"/>
    </source>
</evidence>
<accession>R7VE60</accession>
<dbReference type="Proteomes" id="UP000014760">
    <property type="component" value="Unassembled WGS sequence"/>
</dbReference>
<reference evidence="3" key="3">
    <citation type="submission" date="2015-06" db="UniProtKB">
        <authorList>
            <consortium name="EnsemblMetazoa"/>
        </authorList>
    </citation>
    <scope>IDENTIFICATION</scope>
</reference>
<dbReference type="HOGENOM" id="CLU_1322011_0_0_1"/>
<dbReference type="EMBL" id="KB294417">
    <property type="protein sequence ID" value="ELU14586.1"/>
    <property type="molecule type" value="Genomic_DNA"/>
</dbReference>
<dbReference type="InterPro" id="IPR007110">
    <property type="entry name" value="Ig-like_dom"/>
</dbReference>
<feature type="domain" description="Ig-like" evidence="1">
    <location>
        <begin position="37"/>
        <end position="138"/>
    </location>
</feature>
<dbReference type="OrthoDB" id="10012075at2759"/>
<reference evidence="4" key="1">
    <citation type="submission" date="2012-12" db="EMBL/GenBank/DDBJ databases">
        <authorList>
            <person name="Hellsten U."/>
            <person name="Grimwood J."/>
            <person name="Chapman J.A."/>
            <person name="Shapiro H."/>
            <person name="Aerts A."/>
            <person name="Otillar R.P."/>
            <person name="Terry A.Y."/>
            <person name="Boore J.L."/>
            <person name="Simakov O."/>
            <person name="Marletaz F."/>
            <person name="Cho S.-J."/>
            <person name="Edsinger-Gonzales E."/>
            <person name="Havlak P."/>
            <person name="Kuo D.-H."/>
            <person name="Larsson T."/>
            <person name="Lv J."/>
            <person name="Arendt D."/>
            <person name="Savage R."/>
            <person name="Osoegawa K."/>
            <person name="de Jong P."/>
            <person name="Lindberg D.R."/>
            <person name="Seaver E.C."/>
            <person name="Weisblat D.A."/>
            <person name="Putnam N.H."/>
            <person name="Grigoriev I.V."/>
            <person name="Rokhsar D.S."/>
        </authorList>
    </citation>
    <scope>NUCLEOTIDE SEQUENCE</scope>
    <source>
        <strain evidence="4">I ESC-2004</strain>
    </source>
</reference>
<dbReference type="SUPFAM" id="SSF48726">
    <property type="entry name" value="Immunoglobulin"/>
    <property type="match status" value="1"/>
</dbReference>
<dbReference type="EnsemblMetazoa" id="CapteT211013">
    <property type="protein sequence ID" value="CapteP211013"/>
    <property type="gene ID" value="CapteG211013"/>
</dbReference>
<keyword evidence="4" id="KW-1185">Reference proteome</keyword>
<evidence type="ECO:0000313" key="3">
    <source>
        <dbReference type="EnsemblMetazoa" id="CapteP211013"/>
    </source>
</evidence>